<accession>A0ABP0J5W7</accession>
<feature type="compositionally biased region" description="Polar residues" evidence="1">
    <location>
        <begin position="234"/>
        <end position="247"/>
    </location>
</feature>
<comment type="caution">
    <text evidence="2">The sequence shown here is derived from an EMBL/GenBank/DDBJ whole genome shotgun (WGS) entry which is preliminary data.</text>
</comment>
<feature type="compositionally biased region" description="Polar residues" evidence="1">
    <location>
        <begin position="70"/>
        <end position="94"/>
    </location>
</feature>
<feature type="compositionally biased region" description="Polar residues" evidence="1">
    <location>
        <begin position="323"/>
        <end position="335"/>
    </location>
</feature>
<keyword evidence="3" id="KW-1185">Reference proteome</keyword>
<evidence type="ECO:0000256" key="1">
    <source>
        <dbReference type="SAM" id="MobiDB-lite"/>
    </source>
</evidence>
<protein>
    <submittedName>
        <fullName evidence="2">Uncharacterized protein</fullName>
    </submittedName>
</protein>
<proteinExistence type="predicted"/>
<sequence length="514" mass="54695">MTGGPRGPGVDLAGNEAAEEQCCECVTLESQTSCEGSTATFTAAINRPEEDPVVQLECVGWMEPPLLLKQSQAGIQTPQIGSSPISESRTPPGSSGSGYPMRSREASPWDAADAEGVENAPEERRQEGDPSPKSTLVVSPPLQLKSLEVEGTFSAKNGTGPEDYFIGTPPVSAELRPFLDGKGVKEVSQSDSLSNTGSSFAGDRRTDRPPMTDWLSSPRDALPPRQQPRARPDMTSTVDPPTAQRSVSGADGRRQGSAGIQRPRRRPGEEPQVKAKTPTPSRTPSAAALRAGRKVSRSPERGRGEAPPLRPSRSFAGHKAVEATQQEPTQAPTSGVTGGALWKRPKPKATSKWAWKDNDIRSDPSSPRRRPEAKVRAAPGVPSARVAAALDGPQGLMSLLSRLSPREPPPVLCPREALRSAHSTPSAPKPPVFTGCSGEDFKPGDWATHLRRGRPASPPRSKSQGGLRRAWSPVGAATSPPRWQPLAHALEPKGGSPRLPPPPMRLMAGPERQK</sequence>
<feature type="compositionally biased region" description="Polar residues" evidence="1">
    <location>
        <begin position="187"/>
        <end position="199"/>
    </location>
</feature>
<evidence type="ECO:0000313" key="3">
    <source>
        <dbReference type="Proteomes" id="UP001642464"/>
    </source>
</evidence>
<feature type="region of interest" description="Disordered" evidence="1">
    <location>
        <begin position="399"/>
        <end position="514"/>
    </location>
</feature>
<organism evidence="2 3">
    <name type="scientific">Durusdinium trenchii</name>
    <dbReference type="NCBI Taxonomy" id="1381693"/>
    <lineage>
        <taxon>Eukaryota</taxon>
        <taxon>Sar</taxon>
        <taxon>Alveolata</taxon>
        <taxon>Dinophyceae</taxon>
        <taxon>Suessiales</taxon>
        <taxon>Symbiodiniaceae</taxon>
        <taxon>Durusdinium</taxon>
    </lineage>
</organism>
<reference evidence="2 3" key="1">
    <citation type="submission" date="2024-02" db="EMBL/GenBank/DDBJ databases">
        <authorList>
            <person name="Chen Y."/>
            <person name="Shah S."/>
            <person name="Dougan E. K."/>
            <person name="Thang M."/>
            <person name="Chan C."/>
        </authorList>
    </citation>
    <scope>NUCLEOTIDE SEQUENCE [LARGE SCALE GENOMIC DNA]</scope>
</reference>
<feature type="compositionally biased region" description="Basic and acidic residues" evidence="1">
    <location>
        <begin position="121"/>
        <end position="130"/>
    </location>
</feature>
<feature type="region of interest" description="Disordered" evidence="1">
    <location>
        <begin position="70"/>
        <end position="384"/>
    </location>
</feature>
<gene>
    <name evidence="2" type="ORF">SCF082_LOCUS10388</name>
</gene>
<dbReference type="Proteomes" id="UP001642464">
    <property type="component" value="Unassembled WGS sequence"/>
</dbReference>
<evidence type="ECO:0000313" key="2">
    <source>
        <dbReference type="EMBL" id="CAK9009698.1"/>
    </source>
</evidence>
<feature type="compositionally biased region" description="Low complexity" evidence="1">
    <location>
        <begin position="218"/>
        <end position="229"/>
    </location>
</feature>
<name>A0ABP0J5W7_9DINO</name>
<dbReference type="EMBL" id="CAXAMM010006069">
    <property type="protein sequence ID" value="CAK9009698.1"/>
    <property type="molecule type" value="Genomic_DNA"/>
</dbReference>